<reference evidence="1" key="1">
    <citation type="submission" date="2019-04" db="EMBL/GenBank/DDBJ databases">
        <title>Microbes associate with the intestines of laboratory mice.</title>
        <authorList>
            <person name="Navarre W."/>
            <person name="Wong E."/>
            <person name="Huang K."/>
            <person name="Tropini C."/>
            <person name="Ng K."/>
            <person name="Yu B."/>
        </authorList>
    </citation>
    <scope>NUCLEOTIDE SEQUENCE</scope>
    <source>
        <strain evidence="1">NM01_1-7b</strain>
    </source>
</reference>
<keyword evidence="2" id="KW-1185">Reference proteome</keyword>
<evidence type="ECO:0000313" key="1">
    <source>
        <dbReference type="EMBL" id="TGY96590.1"/>
    </source>
</evidence>
<sequence>MKKKLLVMVSLIMAMLGGLVGRLIYIEQVKGDEYEKQVLSQQGYESQSIPYQRGEILDSKGTILANSVDVYNVILDCKLINEEFYDRETEKDVKKYVEPTIAALTQCFPDVTEEEVMAALTEKADSRYFVLRKKLYYDEIKEFVELEAKVNKKGKKVNPNVQGVWFEKEYQREYPYGTLACKVLGFTTSGNEGIGGLEDYYNDILNGVNGRQYGFLNSDNNFEKTIKEPINGNAVVTTLDLNIQKIVQEKIAAFQEKYRNGVTEGAGSKQVGVVVMNPQNGEIMAMSDGLVYDLNQPRDLSLYYSEEEIKSFSEEEKLNKLNEIWQNYCITYTYEPGSTAKPFTVATALETGKTREWYDCDGIEKIGGHDIRCVQRSGHGPQTMEQTLMNSCNDAMMQMVVDIGKEDFYKYQNIFNFGLRTNIDLPGEARTDTLIYTVGNTDATSLATNSFGQNFNVTLVQLASAFSSLINGGYYYQPHLVKKIVDENGNTVQSVEPVVLKQTISRQTSDTVRQYLYSVVSEGTGKSAKVDGYSMGGKTGTAQKGNRDDKKYVVSFIGFAPVENPEVLVYVVIDEANVPIEQQSSSLATELAKEIFTEILPYLNVFQDEETESGEEPEGTENLPEGDNPAGTENSPEGAENPSGEGEPEGTENPPEGTEIPPEGGEPEGDEESPEEGGQEGTGSSPEDEEGQENPGGDEYPAEGVPEAMPEGAENPVPEEQ</sequence>
<organism evidence="1 2">
    <name type="scientific">Petralouisia muris</name>
    <dbReference type="NCBI Taxonomy" id="3032872"/>
    <lineage>
        <taxon>Bacteria</taxon>
        <taxon>Bacillati</taxon>
        <taxon>Bacillota</taxon>
        <taxon>Clostridia</taxon>
        <taxon>Lachnospirales</taxon>
        <taxon>Lachnospiraceae</taxon>
        <taxon>Petralouisia</taxon>
    </lineage>
</organism>
<dbReference type="EMBL" id="SRYA01000015">
    <property type="protein sequence ID" value="TGY96590.1"/>
    <property type="molecule type" value="Genomic_DNA"/>
</dbReference>
<name>A0AC61RXR1_9FIRM</name>
<accession>A0AC61RXR1</accession>
<protein>
    <submittedName>
        <fullName evidence="1">Peptidoglycan glycosyltransferase</fullName>
    </submittedName>
</protein>
<gene>
    <name evidence="1" type="ORF">E5329_09145</name>
</gene>
<comment type="caution">
    <text evidence="1">The sequence shown here is derived from an EMBL/GenBank/DDBJ whole genome shotgun (WGS) entry which is preliminary data.</text>
</comment>
<dbReference type="Proteomes" id="UP000304953">
    <property type="component" value="Unassembled WGS sequence"/>
</dbReference>
<evidence type="ECO:0000313" key="2">
    <source>
        <dbReference type="Proteomes" id="UP000304953"/>
    </source>
</evidence>
<proteinExistence type="predicted"/>